<dbReference type="PANTHER" id="PTHR30348:SF14">
    <property type="entry name" value="BLR8050 PROTEIN"/>
    <property type="match status" value="1"/>
</dbReference>
<dbReference type="EMBL" id="LS483372">
    <property type="protein sequence ID" value="SQF91052.1"/>
    <property type="molecule type" value="Genomic_DNA"/>
</dbReference>
<dbReference type="Proteomes" id="UP000248640">
    <property type="component" value="Chromosome 1"/>
</dbReference>
<dbReference type="GeneID" id="61638409"/>
<proteinExistence type="predicted"/>
<dbReference type="Gene3D" id="3.20.20.410">
    <property type="entry name" value="Protein of unknown function UPF0759"/>
    <property type="match status" value="1"/>
</dbReference>
<evidence type="ECO:0000313" key="2">
    <source>
        <dbReference type="Proteomes" id="UP000248640"/>
    </source>
</evidence>
<dbReference type="InterPro" id="IPR002763">
    <property type="entry name" value="DUF72"/>
</dbReference>
<organism evidence="1 2">
    <name type="scientific">Pseudomonas fluorescens</name>
    <dbReference type="NCBI Taxonomy" id="294"/>
    <lineage>
        <taxon>Bacteria</taxon>
        <taxon>Pseudomonadati</taxon>
        <taxon>Pseudomonadota</taxon>
        <taxon>Gammaproteobacteria</taxon>
        <taxon>Pseudomonadales</taxon>
        <taxon>Pseudomonadaceae</taxon>
        <taxon>Pseudomonas</taxon>
    </lineage>
</organism>
<dbReference type="SUPFAM" id="SSF117396">
    <property type="entry name" value="TM1631-like"/>
    <property type="match status" value="1"/>
</dbReference>
<dbReference type="RefSeq" id="WP_096236846.1">
    <property type="nucleotide sequence ID" value="NZ_CBCRXZ010000019.1"/>
</dbReference>
<gene>
    <name evidence="1" type="primary">yecE_2</name>
    <name evidence="1" type="ORF">NCTC10038_02473</name>
</gene>
<sequence length="242" mass="27263">MTALLSVGCAGWRLPRERWPDFAEQGTHLQRYAARFNAVEINSSFYRPHLPKTYQRWAESVPPGFRFSVKLPKRITHALRLQHCEAALDEFLGQCLHLGEKLGCLLVQLPPSLRYEPVVAASFFSALRERFAGAVVLEPRHATWREAQALLVDWRVARVVADPAVIDAGAGWQGLGYWRLHGSPRIYHSAYGPQRVQAFARQLNQAVASGIPTWCIFDNTASGHAVTDGLWLLDFHAQHFQA</sequence>
<protein>
    <submittedName>
        <fullName evidence="1">Protein of uncharacterized function DUF72</fullName>
    </submittedName>
</protein>
<dbReference type="InterPro" id="IPR036520">
    <property type="entry name" value="UPF0759_sf"/>
</dbReference>
<accession>A0A8B4I7S2</accession>
<dbReference type="AlphaFoldDB" id="A0A8B4I7S2"/>
<dbReference type="PANTHER" id="PTHR30348">
    <property type="entry name" value="UNCHARACTERIZED PROTEIN YECE"/>
    <property type="match status" value="1"/>
</dbReference>
<dbReference type="Pfam" id="PF01904">
    <property type="entry name" value="DUF72"/>
    <property type="match status" value="1"/>
</dbReference>
<evidence type="ECO:0000313" key="1">
    <source>
        <dbReference type="EMBL" id="SQF91052.1"/>
    </source>
</evidence>
<reference evidence="1 2" key="1">
    <citation type="submission" date="2018-06" db="EMBL/GenBank/DDBJ databases">
        <authorList>
            <consortium name="Pathogen Informatics"/>
            <person name="Doyle S."/>
        </authorList>
    </citation>
    <scope>NUCLEOTIDE SEQUENCE [LARGE SCALE GENOMIC DNA]</scope>
    <source>
        <strain evidence="1 2">NCTC10038</strain>
    </source>
</reference>
<name>A0A8B4I7S2_PSEFL</name>